<accession>A0A9D1GVS7</accession>
<sequence length="296" mass="32286">MEPTRPDDGELIVAAGSTGRDGSVRTSTTTLALPPGSRLGVRVDPRRWCLGHPDADGVRHPCPDDAEIRHGRACTRCQELDPYRWMHIAHRSQWPPDQALREHLMRPHWLYVATFPGGQTKVGTAVDERKRARLDEQGALHAHWIALAADGVEVRLWEDRVSQQAGIGQVVRPAAKAAGLTAPIDLAQLAATHQRAVERATEALTGFGEAAPFAEPWPNPRDPAELTTGDIHPYPDPLSEGCHGFSLASWWGPAALVVLDDAPELRWAVDLSALLGHRVEFGDWATASPAVQDALF</sequence>
<evidence type="ECO:0000313" key="1">
    <source>
        <dbReference type="EMBL" id="HIT74249.1"/>
    </source>
</evidence>
<dbReference type="Proteomes" id="UP000886842">
    <property type="component" value="Unassembled WGS sequence"/>
</dbReference>
<evidence type="ECO:0000313" key="2">
    <source>
        <dbReference type="Proteomes" id="UP000886842"/>
    </source>
</evidence>
<dbReference type="AlphaFoldDB" id="A0A9D1GVS7"/>
<organism evidence="1 2">
    <name type="scientific">Candidatus Avipropionibacterium avicola</name>
    <dbReference type="NCBI Taxonomy" id="2840701"/>
    <lineage>
        <taxon>Bacteria</taxon>
        <taxon>Bacillati</taxon>
        <taxon>Actinomycetota</taxon>
        <taxon>Actinomycetes</taxon>
        <taxon>Propionibacteriales</taxon>
        <taxon>Propionibacteriaceae</taxon>
        <taxon>Propionibacteriaceae incertae sedis</taxon>
        <taxon>Candidatus Avipropionibacterium</taxon>
    </lineage>
</organism>
<reference evidence="1" key="1">
    <citation type="submission" date="2020-10" db="EMBL/GenBank/DDBJ databases">
        <authorList>
            <person name="Gilroy R."/>
        </authorList>
    </citation>
    <scope>NUCLEOTIDE SEQUENCE</scope>
    <source>
        <strain evidence="1">ChiGjej1B1-24693</strain>
    </source>
</reference>
<dbReference type="EMBL" id="DVLP01000044">
    <property type="protein sequence ID" value="HIT74249.1"/>
    <property type="molecule type" value="Genomic_DNA"/>
</dbReference>
<dbReference type="Pfam" id="PF10977">
    <property type="entry name" value="DUF2797"/>
    <property type="match status" value="1"/>
</dbReference>
<name>A0A9D1GVS7_9ACTN</name>
<reference evidence="1" key="2">
    <citation type="journal article" date="2021" name="PeerJ">
        <title>Extensive microbial diversity within the chicken gut microbiome revealed by metagenomics and culture.</title>
        <authorList>
            <person name="Gilroy R."/>
            <person name="Ravi A."/>
            <person name="Getino M."/>
            <person name="Pursley I."/>
            <person name="Horton D.L."/>
            <person name="Alikhan N.F."/>
            <person name="Baker D."/>
            <person name="Gharbi K."/>
            <person name="Hall N."/>
            <person name="Watson M."/>
            <person name="Adriaenssens E.M."/>
            <person name="Foster-Nyarko E."/>
            <person name="Jarju S."/>
            <person name="Secka A."/>
            <person name="Antonio M."/>
            <person name="Oren A."/>
            <person name="Chaudhuri R.R."/>
            <person name="La Ragione R."/>
            <person name="Hildebrand F."/>
            <person name="Pallen M.J."/>
        </authorList>
    </citation>
    <scope>NUCLEOTIDE SEQUENCE</scope>
    <source>
        <strain evidence="1">ChiGjej1B1-24693</strain>
    </source>
</reference>
<comment type="caution">
    <text evidence="1">The sequence shown here is derived from an EMBL/GenBank/DDBJ whole genome shotgun (WGS) entry which is preliminary data.</text>
</comment>
<dbReference type="InterPro" id="IPR021246">
    <property type="entry name" value="DUF2797"/>
</dbReference>
<proteinExistence type="predicted"/>
<protein>
    <submittedName>
        <fullName evidence="1">DUF2797 domain-containing protein</fullName>
    </submittedName>
</protein>
<gene>
    <name evidence="1" type="ORF">IAA98_01520</name>
</gene>